<dbReference type="GO" id="GO:0004557">
    <property type="term" value="F:alpha-galactosidase activity"/>
    <property type="evidence" value="ECO:0007669"/>
    <property type="project" value="UniProtKB-EC"/>
</dbReference>
<dbReference type="GO" id="GO:0006281">
    <property type="term" value="P:DNA repair"/>
    <property type="evidence" value="ECO:0007669"/>
    <property type="project" value="TreeGrafter"/>
</dbReference>
<comment type="catalytic activity">
    <reaction evidence="1 6">
        <text>Hydrolysis of terminal, non-reducing alpha-D-galactose residues in alpha-D-galactosides, including galactose oligosaccharides, galactomannans and galactolipids.</text>
        <dbReference type="EC" id="3.2.1.22"/>
    </reaction>
</comment>
<evidence type="ECO:0000256" key="2">
    <source>
        <dbReference type="ARBA" id="ARBA00009743"/>
    </source>
</evidence>
<dbReference type="InterPro" id="IPR007268">
    <property type="entry name" value="Rad9/Ddc1"/>
</dbReference>
<feature type="region of interest" description="Disordered" evidence="7">
    <location>
        <begin position="427"/>
        <end position="520"/>
    </location>
</feature>
<dbReference type="InterPro" id="IPR000111">
    <property type="entry name" value="Glyco_hydro_27/36_CS"/>
</dbReference>
<dbReference type="Pfam" id="PF04139">
    <property type="entry name" value="Rad9"/>
    <property type="match status" value="1"/>
</dbReference>
<reference evidence="8" key="1">
    <citation type="submission" date="2020-05" db="EMBL/GenBank/DDBJ databases">
        <title>Mycena genomes resolve the evolution of fungal bioluminescence.</title>
        <authorList>
            <person name="Tsai I.J."/>
        </authorList>
    </citation>
    <scope>NUCLEOTIDE SEQUENCE</scope>
    <source>
        <strain evidence="8">160909Yilan</strain>
    </source>
</reference>
<dbReference type="InterPro" id="IPR017853">
    <property type="entry name" value="GH"/>
</dbReference>
<dbReference type="Pfam" id="PF16499">
    <property type="entry name" value="Melibiase_2"/>
    <property type="match status" value="1"/>
</dbReference>
<accession>A0A8H7DJY0</accession>
<keyword evidence="6" id="KW-1015">Disulfide bond</keyword>
<evidence type="ECO:0000256" key="1">
    <source>
        <dbReference type="ARBA" id="ARBA00001255"/>
    </source>
</evidence>
<dbReference type="EMBL" id="JACAZH010000001">
    <property type="protein sequence ID" value="KAF7376107.1"/>
    <property type="molecule type" value="Genomic_DNA"/>
</dbReference>
<feature type="compositionally biased region" description="Acidic residues" evidence="7">
    <location>
        <begin position="561"/>
        <end position="571"/>
    </location>
</feature>
<dbReference type="InterPro" id="IPR002241">
    <property type="entry name" value="Glyco_hydro_27"/>
</dbReference>
<dbReference type="Proteomes" id="UP000623467">
    <property type="component" value="Unassembled WGS sequence"/>
</dbReference>
<evidence type="ECO:0000256" key="5">
    <source>
        <dbReference type="ARBA" id="ARBA00023295"/>
    </source>
</evidence>
<dbReference type="PROSITE" id="PS00512">
    <property type="entry name" value="ALPHA_GALACTOSIDASE"/>
    <property type="match status" value="1"/>
</dbReference>
<dbReference type="GO" id="GO:0071479">
    <property type="term" value="P:cellular response to ionizing radiation"/>
    <property type="evidence" value="ECO:0007669"/>
    <property type="project" value="TreeGrafter"/>
</dbReference>
<evidence type="ECO:0000256" key="3">
    <source>
        <dbReference type="ARBA" id="ARBA00012755"/>
    </source>
</evidence>
<evidence type="ECO:0000313" key="9">
    <source>
        <dbReference type="Proteomes" id="UP000623467"/>
    </source>
</evidence>
<feature type="compositionally biased region" description="Basic and acidic residues" evidence="7">
    <location>
        <begin position="443"/>
        <end position="456"/>
    </location>
</feature>
<dbReference type="OrthoDB" id="60092at2759"/>
<keyword evidence="9" id="KW-1185">Reference proteome</keyword>
<proteinExistence type="inferred from homology"/>
<evidence type="ECO:0000256" key="7">
    <source>
        <dbReference type="SAM" id="MobiDB-lite"/>
    </source>
</evidence>
<organism evidence="8 9">
    <name type="scientific">Mycena sanguinolenta</name>
    <dbReference type="NCBI Taxonomy" id="230812"/>
    <lineage>
        <taxon>Eukaryota</taxon>
        <taxon>Fungi</taxon>
        <taxon>Dikarya</taxon>
        <taxon>Basidiomycota</taxon>
        <taxon>Agaricomycotina</taxon>
        <taxon>Agaricomycetes</taxon>
        <taxon>Agaricomycetidae</taxon>
        <taxon>Agaricales</taxon>
        <taxon>Marasmiineae</taxon>
        <taxon>Mycenaceae</taxon>
        <taxon>Mycena</taxon>
    </lineage>
</organism>
<keyword evidence="5 6" id="KW-0326">Glycosidase</keyword>
<dbReference type="PANTHER" id="PTHR15237:SF0">
    <property type="entry name" value="CELL CYCLE CHECKPOINT CONTROL PROTEIN"/>
    <property type="match status" value="1"/>
</dbReference>
<comment type="similarity">
    <text evidence="2 6">Belongs to the glycosyl hydrolase 27 family.</text>
</comment>
<dbReference type="AlphaFoldDB" id="A0A8H7DJY0"/>
<dbReference type="Gene3D" id="3.70.10.10">
    <property type="match status" value="1"/>
</dbReference>
<dbReference type="InterPro" id="IPR013785">
    <property type="entry name" value="Aldolase_TIM"/>
</dbReference>
<comment type="caution">
    <text evidence="8">The sequence shown here is derived from an EMBL/GenBank/DDBJ whole genome shotgun (WGS) entry which is preliminary data.</text>
</comment>
<dbReference type="PRINTS" id="PR00740">
    <property type="entry name" value="GLHYDRLASE27"/>
</dbReference>
<sequence length="591" mass="64810">MLSKIIRVTALSIIQILNETKVLAAANQFVSLGLKAAGYQYVNIDDCWALPTRNATSKQIIPDPTKFPNGISGVASQVHALGLKFGIYSDAGTATCAGFPGSLGFENIDAATFSAWGARRQPLIYIFSDNCNIPANWSDNAPPQNNDWYNSNSAIRYRQMTAALAAQPKPVQFSLCLWGNYDVWDWGSRVFFSKYNVGNPGAWDPDEDGPTVTGQLLTKSLLSILRHKTVEKSVERCELSIADDAQPANNRSDEEQDSLESKLIVRLHCKHGVVKTHRLLLLTLTSFLAPGVPDASNESHLTVGPRALREMIEHFPVAKGARSDPQLIWNFGESEVEVKSYESSLDSKGKAQLATELTISAEEFDLYDLYSTPTTIAFHLREFNATIAFAESMSLALELRFTDPAAPLFIDVEDDNADTLFVISTSQVPGAPMPSQASTVNSRKREREETPRDFARIKKPMKAVQRTDAASLAQADRAVSRSQSAMPQKAESMPPPPVPQRSLQSQHEETFDAQMTPGPSRHKGAVIFAFIVSDVCGGRTEGDGEEVDFTPSQMPTKEVDLAEMDGGDDMEFGATQSSDDNSRGFQPLFED</sequence>
<dbReference type="GO" id="GO:0030896">
    <property type="term" value="C:checkpoint clamp complex"/>
    <property type="evidence" value="ECO:0007669"/>
    <property type="project" value="InterPro"/>
</dbReference>
<dbReference type="GO" id="GO:0031573">
    <property type="term" value="P:mitotic intra-S DNA damage checkpoint signaling"/>
    <property type="evidence" value="ECO:0007669"/>
    <property type="project" value="TreeGrafter"/>
</dbReference>
<evidence type="ECO:0000313" key="8">
    <source>
        <dbReference type="EMBL" id="KAF7376107.1"/>
    </source>
</evidence>
<gene>
    <name evidence="8" type="ORF">MSAN_00025500</name>
</gene>
<dbReference type="GO" id="GO:0005975">
    <property type="term" value="P:carbohydrate metabolic process"/>
    <property type="evidence" value="ECO:0007669"/>
    <property type="project" value="InterPro"/>
</dbReference>
<evidence type="ECO:0000256" key="6">
    <source>
        <dbReference type="RuleBase" id="RU361168"/>
    </source>
</evidence>
<dbReference type="EC" id="3.2.1.22" evidence="3 6"/>
<protein>
    <recommendedName>
        <fullName evidence="3 6">Alpha-galactosidase</fullName>
        <ecNumber evidence="3 6">3.2.1.22</ecNumber>
    </recommendedName>
    <alternativeName>
        <fullName evidence="6">Melibiase</fullName>
    </alternativeName>
</protein>
<dbReference type="Gene3D" id="3.20.20.70">
    <property type="entry name" value="Aldolase class I"/>
    <property type="match status" value="1"/>
</dbReference>
<dbReference type="CDD" id="cd14792">
    <property type="entry name" value="GH27"/>
    <property type="match status" value="1"/>
</dbReference>
<dbReference type="SUPFAM" id="SSF51445">
    <property type="entry name" value="(Trans)glycosidases"/>
    <property type="match status" value="1"/>
</dbReference>
<name>A0A8H7DJY0_9AGAR</name>
<feature type="region of interest" description="Disordered" evidence="7">
    <location>
        <begin position="542"/>
        <end position="591"/>
    </location>
</feature>
<dbReference type="PANTHER" id="PTHR15237">
    <property type="entry name" value="DNA REPAIR PROTEIN RAD9"/>
    <property type="match status" value="1"/>
</dbReference>
<keyword evidence="4 6" id="KW-0378">Hydrolase</keyword>
<dbReference type="GO" id="GO:0000076">
    <property type="term" value="P:DNA replication checkpoint signaling"/>
    <property type="evidence" value="ECO:0007669"/>
    <property type="project" value="TreeGrafter"/>
</dbReference>
<evidence type="ECO:0000256" key="4">
    <source>
        <dbReference type="ARBA" id="ARBA00022801"/>
    </source>
</evidence>